<organism evidence="2">
    <name type="scientific">Brassica napus</name>
    <name type="common">Rape</name>
    <dbReference type="NCBI Taxonomy" id="3708"/>
    <lineage>
        <taxon>Eukaryota</taxon>
        <taxon>Viridiplantae</taxon>
        <taxon>Streptophyta</taxon>
        <taxon>Embryophyta</taxon>
        <taxon>Tracheophyta</taxon>
        <taxon>Spermatophyta</taxon>
        <taxon>Magnoliopsida</taxon>
        <taxon>eudicotyledons</taxon>
        <taxon>Gunneridae</taxon>
        <taxon>Pentapetalae</taxon>
        <taxon>rosids</taxon>
        <taxon>malvids</taxon>
        <taxon>Brassicales</taxon>
        <taxon>Brassicaceae</taxon>
        <taxon>Brassiceae</taxon>
        <taxon>Brassica</taxon>
    </lineage>
</organism>
<proteinExistence type="predicted"/>
<dbReference type="EMBL" id="HG994355">
    <property type="protein sequence ID" value="CAF2149533.1"/>
    <property type="molecule type" value="Genomic_DNA"/>
</dbReference>
<evidence type="ECO:0000313" key="2">
    <source>
        <dbReference type="EMBL" id="CAF2149533.1"/>
    </source>
</evidence>
<dbReference type="AlphaFoldDB" id="A0A816XUV9"/>
<feature type="region of interest" description="Disordered" evidence="1">
    <location>
        <begin position="22"/>
        <end position="44"/>
    </location>
</feature>
<protein>
    <submittedName>
        <fullName evidence="2">(rape) hypothetical protein</fullName>
    </submittedName>
</protein>
<dbReference type="Proteomes" id="UP001295469">
    <property type="component" value="Chromosome A01"/>
</dbReference>
<feature type="compositionally biased region" description="Basic and acidic residues" evidence="1">
    <location>
        <begin position="23"/>
        <end position="34"/>
    </location>
</feature>
<sequence length="90" mass="10541">MRRLPDKVKPMQIKQMNNLTMRQDTREPMNEITKETPGSPIAQQNIETPVLTPIQTQQVPSLKNWTFQVILETLMRVHSTIPEFRRLTSL</sequence>
<reference evidence="2" key="1">
    <citation type="submission" date="2021-01" db="EMBL/GenBank/DDBJ databases">
        <authorList>
            <consortium name="Genoscope - CEA"/>
            <person name="William W."/>
        </authorList>
    </citation>
    <scope>NUCLEOTIDE SEQUENCE</scope>
</reference>
<evidence type="ECO:0000256" key="1">
    <source>
        <dbReference type="SAM" id="MobiDB-lite"/>
    </source>
</evidence>
<accession>A0A816XUV9</accession>
<gene>
    <name evidence="2" type="ORF">DARMORV10_A01P15410.1</name>
</gene>
<name>A0A816XUV9_BRANA</name>